<dbReference type="GO" id="GO:0008897">
    <property type="term" value="F:holo-[acyl-carrier-protein] synthase activity"/>
    <property type="evidence" value="ECO:0007669"/>
    <property type="project" value="InterPro"/>
</dbReference>
<dbReference type="RefSeq" id="WP_023973739.1">
    <property type="nucleotide sequence ID" value="NZ_JABSWW010000001.1"/>
</dbReference>
<feature type="domain" description="4'-phosphopantetheinyl transferase N-terminal" evidence="4">
    <location>
        <begin position="19"/>
        <end position="97"/>
    </location>
</feature>
<dbReference type="GO" id="GO:0005829">
    <property type="term" value="C:cytosol"/>
    <property type="evidence" value="ECO:0007669"/>
    <property type="project" value="TreeGrafter"/>
</dbReference>
<dbReference type="EMBL" id="JABSWW010000001">
    <property type="protein sequence ID" value="NRT86803.1"/>
    <property type="molecule type" value="Genomic_DNA"/>
</dbReference>
<proteinExistence type="inferred from homology"/>
<evidence type="ECO:0000256" key="2">
    <source>
        <dbReference type="ARBA" id="ARBA00022679"/>
    </source>
</evidence>
<comment type="similarity">
    <text evidence="1">Belongs to the P-Pant transferase superfamily. Gsp/Sfp/HetI/AcpT family.</text>
</comment>
<evidence type="ECO:0000313" key="5">
    <source>
        <dbReference type="EMBL" id="NRT86803.1"/>
    </source>
</evidence>
<reference evidence="6" key="2">
    <citation type="submission" date="2020-06" db="EMBL/GenBank/DDBJ databases">
        <title>Genomic insights into acetone-butanol-ethanol (ABE) fermentation by sequencing solventogenic clostridia strains.</title>
        <authorList>
            <person name="Brown S."/>
        </authorList>
    </citation>
    <scope>NUCLEOTIDE SEQUENCE</scope>
    <source>
        <strain evidence="6">DJ123</strain>
    </source>
</reference>
<gene>
    <name evidence="5" type="ORF">B0H41_000482</name>
    <name evidence="6" type="ORF">BCD95_002427</name>
</gene>
<reference evidence="5" key="3">
    <citation type="journal article" date="2022" name="Nat. Biotechnol.">
        <title>Carbon-negative production of acetone and isopropanol by gas fermentation at industrial pilot scale.</title>
        <authorList>
            <person name="Liew F.E."/>
            <person name="Nogle R."/>
            <person name="Abdalla T."/>
            <person name="Rasor B.J."/>
            <person name="Canter C."/>
            <person name="Jensen R.O."/>
            <person name="Wang L."/>
            <person name="Strutz J."/>
            <person name="Chirania P."/>
            <person name="De Tissera S."/>
            <person name="Mueller A.P."/>
            <person name="Ruan Z."/>
            <person name="Gao A."/>
            <person name="Tran L."/>
            <person name="Engle N.L."/>
            <person name="Bromley J.C."/>
            <person name="Daniell J."/>
            <person name="Conrado R."/>
            <person name="Tschaplinski T.J."/>
            <person name="Giannone R.J."/>
            <person name="Hettich R.L."/>
            <person name="Karim A.S."/>
            <person name="Simpson S.D."/>
            <person name="Brown S.D."/>
            <person name="Leang C."/>
            <person name="Jewett M.C."/>
            <person name="Kopke M."/>
        </authorList>
    </citation>
    <scope>NUCLEOTIDE SEQUENCE</scope>
    <source>
        <strain evidence="5">DJ080</strain>
    </source>
</reference>
<sequence>MLFIYSINTENILDLNNELLDIVSDNRKERISNFYFMKDKVQSLFAEVLLRYALWINYKIKSEDIEFKCVKYGKPYLMNQKNIYFNISHSGEWVICAVGDFQSGIDIEKVKKSDLSFAKSIYSKEEYEYLLNIPEEEQAKMFCKIWTLKESYVKYIGQGLRTPFNSFFFKFKDENVKLYIDKKEENNLKFFTDKLDELHYLSLCVNKQDEKNVNFNITKLTLSKLLSWSRTINNL</sequence>
<evidence type="ECO:0000313" key="6">
    <source>
        <dbReference type="EMBL" id="NSB14168.1"/>
    </source>
</evidence>
<keyword evidence="2 6" id="KW-0808">Transferase</keyword>
<evidence type="ECO:0000313" key="7">
    <source>
        <dbReference type="Proteomes" id="UP000822184"/>
    </source>
</evidence>
<evidence type="ECO:0000259" key="3">
    <source>
        <dbReference type="Pfam" id="PF01648"/>
    </source>
</evidence>
<dbReference type="GO" id="GO:0019878">
    <property type="term" value="P:lysine biosynthetic process via aminoadipic acid"/>
    <property type="evidence" value="ECO:0007669"/>
    <property type="project" value="TreeGrafter"/>
</dbReference>
<dbReference type="PANTHER" id="PTHR12215:SF10">
    <property type="entry name" value="L-AMINOADIPATE-SEMIALDEHYDE DEHYDROGENASE-PHOSPHOPANTETHEINYL TRANSFERASE"/>
    <property type="match status" value="1"/>
</dbReference>
<evidence type="ECO:0000256" key="1">
    <source>
        <dbReference type="ARBA" id="ARBA00010990"/>
    </source>
</evidence>
<feature type="domain" description="4'-phosphopantetheinyl transferase" evidence="3">
    <location>
        <begin position="104"/>
        <end position="180"/>
    </location>
</feature>
<dbReference type="Proteomes" id="UP000822184">
    <property type="component" value="Unassembled WGS sequence"/>
</dbReference>
<dbReference type="InterPro" id="IPR050559">
    <property type="entry name" value="P-Pant_transferase_sf"/>
</dbReference>
<comment type="caution">
    <text evidence="6">The sequence shown here is derived from an EMBL/GenBank/DDBJ whole genome shotgun (WGS) entry which is preliminary data.</text>
</comment>
<dbReference type="Pfam" id="PF01648">
    <property type="entry name" value="ACPS"/>
    <property type="match status" value="1"/>
</dbReference>
<dbReference type="EC" id="2.7.8.-" evidence="6"/>
<dbReference type="EMBL" id="JABTDW010000001">
    <property type="protein sequence ID" value="NSB14168.1"/>
    <property type="molecule type" value="Genomic_DNA"/>
</dbReference>
<dbReference type="Gene3D" id="3.90.470.20">
    <property type="entry name" value="4'-phosphopantetheinyl transferase domain"/>
    <property type="match status" value="2"/>
</dbReference>
<evidence type="ECO:0000259" key="4">
    <source>
        <dbReference type="Pfam" id="PF22624"/>
    </source>
</evidence>
<protein>
    <submittedName>
        <fullName evidence="6">4'-phosphopantetheinyl transferase</fullName>
        <ecNumber evidence="6">2.7.8.-</ecNumber>
    </submittedName>
</protein>
<dbReference type="InterPro" id="IPR008278">
    <property type="entry name" value="4-PPantetheinyl_Trfase_dom"/>
</dbReference>
<dbReference type="Pfam" id="PF22624">
    <property type="entry name" value="AASDHPPT_N"/>
    <property type="match status" value="1"/>
</dbReference>
<dbReference type="AlphaFoldDB" id="A0AAE5LQ04"/>
<name>A0AAE5LQ04_CLOBE</name>
<dbReference type="InterPro" id="IPR037143">
    <property type="entry name" value="4-PPantetheinyl_Trfase_dom_sf"/>
</dbReference>
<reference evidence="5" key="1">
    <citation type="submission" date="2020-05" db="EMBL/GenBank/DDBJ databases">
        <authorList>
            <person name="Brown S."/>
            <person name="Huntemann M."/>
            <person name="Clum A."/>
            <person name="Spunde A."/>
            <person name="Palaniappan K."/>
            <person name="Ritter S."/>
            <person name="Mikhailova N."/>
            <person name="Chen I.-M."/>
            <person name="Stamatis D."/>
            <person name="Reddy T."/>
            <person name="O'Malley R."/>
            <person name="Daum C."/>
            <person name="Shapiro N."/>
            <person name="Ivanova N."/>
            <person name="Kyrpides N."/>
            <person name="Woyke T."/>
        </authorList>
    </citation>
    <scope>NUCLEOTIDE SEQUENCE</scope>
    <source>
        <strain evidence="5">DJ080</strain>
    </source>
</reference>
<dbReference type="InterPro" id="IPR055066">
    <property type="entry name" value="AASDHPPT_N"/>
</dbReference>
<dbReference type="Proteomes" id="UP001193748">
    <property type="component" value="Unassembled WGS sequence"/>
</dbReference>
<dbReference type="PANTHER" id="PTHR12215">
    <property type="entry name" value="PHOSPHOPANTETHEINE TRANSFERASE"/>
    <property type="match status" value="1"/>
</dbReference>
<organism evidence="6 7">
    <name type="scientific">Clostridium beijerinckii</name>
    <name type="common">Clostridium MP</name>
    <dbReference type="NCBI Taxonomy" id="1520"/>
    <lineage>
        <taxon>Bacteria</taxon>
        <taxon>Bacillati</taxon>
        <taxon>Bacillota</taxon>
        <taxon>Clostridia</taxon>
        <taxon>Eubacteriales</taxon>
        <taxon>Clostridiaceae</taxon>
        <taxon>Clostridium</taxon>
    </lineage>
</organism>
<accession>A0AAE5LQ04</accession>
<dbReference type="GO" id="GO:0000287">
    <property type="term" value="F:magnesium ion binding"/>
    <property type="evidence" value="ECO:0007669"/>
    <property type="project" value="InterPro"/>
</dbReference>
<dbReference type="SUPFAM" id="SSF56214">
    <property type="entry name" value="4'-phosphopantetheinyl transferase"/>
    <property type="match status" value="2"/>
</dbReference>